<evidence type="ECO:0000313" key="2">
    <source>
        <dbReference type="EMBL" id="MFC2974150.1"/>
    </source>
</evidence>
<proteinExistence type="predicted"/>
<reference evidence="3" key="1">
    <citation type="journal article" date="2019" name="Int. J. Syst. Evol. Microbiol.">
        <title>The Global Catalogue of Microorganisms (GCM) 10K type strain sequencing project: providing services to taxonomists for standard genome sequencing and annotation.</title>
        <authorList>
            <consortium name="The Broad Institute Genomics Platform"/>
            <consortium name="The Broad Institute Genome Sequencing Center for Infectious Disease"/>
            <person name="Wu L."/>
            <person name="Ma J."/>
        </authorList>
    </citation>
    <scope>NUCLEOTIDE SEQUENCE [LARGE SCALE GENOMIC DNA]</scope>
    <source>
        <strain evidence="3">KCTC 62195</strain>
    </source>
</reference>
<evidence type="ECO:0000256" key="1">
    <source>
        <dbReference type="SAM" id="MobiDB-lite"/>
    </source>
</evidence>
<dbReference type="Proteomes" id="UP001595457">
    <property type="component" value="Unassembled WGS sequence"/>
</dbReference>
<sequence>MRRWITILLLVLLPMQLGWAALGSYCQHEGGKHTKHLGHHSHQHKPSATSEDDPADPQTGKSQHGDCNACFSASITPLLGELSLLVATTDSPGATGFQAHPLFRPASPPDRPDWARLA</sequence>
<feature type="compositionally biased region" description="Basic residues" evidence="1">
    <location>
        <begin position="33"/>
        <end position="45"/>
    </location>
</feature>
<dbReference type="EMBL" id="JBHRSJ010000034">
    <property type="protein sequence ID" value="MFC2974150.1"/>
    <property type="molecule type" value="Genomic_DNA"/>
</dbReference>
<feature type="region of interest" description="Disordered" evidence="1">
    <location>
        <begin position="94"/>
        <end position="118"/>
    </location>
</feature>
<organism evidence="2 3">
    <name type="scientific">Azotobacter bryophylli</name>
    <dbReference type="NCBI Taxonomy" id="1986537"/>
    <lineage>
        <taxon>Bacteria</taxon>
        <taxon>Pseudomonadati</taxon>
        <taxon>Pseudomonadota</taxon>
        <taxon>Gammaproteobacteria</taxon>
        <taxon>Pseudomonadales</taxon>
        <taxon>Pseudomonadaceae</taxon>
        <taxon>Azotobacter</taxon>
    </lineage>
</organism>
<keyword evidence="3" id="KW-1185">Reference proteome</keyword>
<protein>
    <submittedName>
        <fullName evidence="2">DUF2946 domain-containing protein</fullName>
    </submittedName>
</protein>
<dbReference type="RefSeq" id="WP_377816148.1">
    <property type="nucleotide sequence ID" value="NZ_JBHRSJ010000034.1"/>
</dbReference>
<accession>A0ABV7AXQ2</accession>
<evidence type="ECO:0000313" key="3">
    <source>
        <dbReference type="Proteomes" id="UP001595457"/>
    </source>
</evidence>
<gene>
    <name evidence="2" type="ORF">ACFOJE_18290</name>
</gene>
<comment type="caution">
    <text evidence="2">The sequence shown here is derived from an EMBL/GenBank/DDBJ whole genome shotgun (WGS) entry which is preliminary data.</text>
</comment>
<name>A0ABV7AXQ2_9GAMM</name>
<feature type="region of interest" description="Disordered" evidence="1">
    <location>
        <begin position="31"/>
        <end position="66"/>
    </location>
</feature>